<dbReference type="AlphaFoldDB" id="A0A0R3WGZ0"/>
<accession>A0A0R3WGZ0</accession>
<protein>
    <submittedName>
        <fullName evidence="4">Secreted protein</fullName>
    </submittedName>
</protein>
<feature type="transmembrane region" description="Helical" evidence="1">
    <location>
        <begin position="12"/>
        <end position="33"/>
    </location>
</feature>
<keyword evidence="1" id="KW-1133">Transmembrane helix</keyword>
<evidence type="ECO:0000313" key="3">
    <source>
        <dbReference type="Proteomes" id="UP000282613"/>
    </source>
</evidence>
<gene>
    <name evidence="2" type="ORF">TASK_LOCUS10134</name>
</gene>
<evidence type="ECO:0000313" key="2">
    <source>
        <dbReference type="EMBL" id="VDK48994.1"/>
    </source>
</evidence>
<proteinExistence type="predicted"/>
<dbReference type="EMBL" id="UYRS01020504">
    <property type="protein sequence ID" value="VDK48994.1"/>
    <property type="molecule type" value="Genomic_DNA"/>
</dbReference>
<dbReference type="Proteomes" id="UP000282613">
    <property type="component" value="Unassembled WGS sequence"/>
</dbReference>
<sequence>MKYLFSTLGILWESLVVECYVTVIFVTVGLHALCSDKQPRLHLVSHACDRTGADIGGSNAEDLINLGTVMRHFRNILL</sequence>
<keyword evidence="3" id="KW-1185">Reference proteome</keyword>
<dbReference type="WBParaSite" id="TASK_0001013301-mRNA-1">
    <property type="protein sequence ID" value="TASK_0001013301-mRNA-1"/>
    <property type="gene ID" value="TASK_0001013301"/>
</dbReference>
<evidence type="ECO:0000256" key="1">
    <source>
        <dbReference type="SAM" id="Phobius"/>
    </source>
</evidence>
<keyword evidence="1" id="KW-0472">Membrane</keyword>
<reference evidence="2 3" key="2">
    <citation type="submission" date="2018-11" db="EMBL/GenBank/DDBJ databases">
        <authorList>
            <consortium name="Pathogen Informatics"/>
        </authorList>
    </citation>
    <scope>NUCLEOTIDE SEQUENCE [LARGE SCALE GENOMIC DNA]</scope>
</reference>
<keyword evidence="1" id="KW-0812">Transmembrane</keyword>
<evidence type="ECO:0000313" key="4">
    <source>
        <dbReference type="WBParaSite" id="TASK_0001013301-mRNA-1"/>
    </source>
</evidence>
<organism evidence="4">
    <name type="scientific">Taenia asiatica</name>
    <name type="common">Asian tapeworm</name>
    <dbReference type="NCBI Taxonomy" id="60517"/>
    <lineage>
        <taxon>Eukaryota</taxon>
        <taxon>Metazoa</taxon>
        <taxon>Spiralia</taxon>
        <taxon>Lophotrochozoa</taxon>
        <taxon>Platyhelminthes</taxon>
        <taxon>Cestoda</taxon>
        <taxon>Eucestoda</taxon>
        <taxon>Cyclophyllidea</taxon>
        <taxon>Taeniidae</taxon>
        <taxon>Taenia</taxon>
    </lineage>
</organism>
<name>A0A0R3WGZ0_TAEAS</name>
<reference evidence="4" key="1">
    <citation type="submission" date="2017-02" db="UniProtKB">
        <authorList>
            <consortium name="WormBaseParasite"/>
        </authorList>
    </citation>
    <scope>IDENTIFICATION</scope>
</reference>